<accession>A0ABD0K861</accession>
<evidence type="ECO:0000256" key="1">
    <source>
        <dbReference type="SAM" id="MobiDB-lite"/>
    </source>
</evidence>
<name>A0ABD0K861_9CAEN</name>
<feature type="region of interest" description="Disordered" evidence="1">
    <location>
        <begin position="42"/>
        <end position="63"/>
    </location>
</feature>
<gene>
    <name evidence="2" type="ORF">BaRGS_00025546</name>
</gene>
<protein>
    <submittedName>
        <fullName evidence="2">Uncharacterized protein</fullName>
    </submittedName>
</protein>
<reference evidence="2 3" key="1">
    <citation type="journal article" date="2023" name="Sci. Data">
        <title>Genome assembly of the Korean intertidal mud-creeper Batillaria attramentaria.</title>
        <authorList>
            <person name="Patra A.K."/>
            <person name="Ho P.T."/>
            <person name="Jun S."/>
            <person name="Lee S.J."/>
            <person name="Kim Y."/>
            <person name="Won Y.J."/>
        </authorList>
    </citation>
    <scope>NUCLEOTIDE SEQUENCE [LARGE SCALE GENOMIC DNA]</scope>
    <source>
        <strain evidence="2">Wonlab-2016</strain>
    </source>
</reference>
<dbReference type="EMBL" id="JACVVK020000230">
    <property type="protein sequence ID" value="KAK7483253.1"/>
    <property type="molecule type" value="Genomic_DNA"/>
</dbReference>
<dbReference type="Proteomes" id="UP001519460">
    <property type="component" value="Unassembled WGS sequence"/>
</dbReference>
<comment type="caution">
    <text evidence="2">The sequence shown here is derived from an EMBL/GenBank/DDBJ whole genome shotgun (WGS) entry which is preliminary data.</text>
</comment>
<evidence type="ECO:0000313" key="3">
    <source>
        <dbReference type="Proteomes" id="UP001519460"/>
    </source>
</evidence>
<sequence length="71" mass="8169">MCGRVMISVMIRSHSGWLWKDPNECQTEQRSPERCVCLHQRATSNGDDDDGQEKQKDESKSVFSQYVFASD</sequence>
<organism evidence="2 3">
    <name type="scientific">Batillaria attramentaria</name>
    <dbReference type="NCBI Taxonomy" id="370345"/>
    <lineage>
        <taxon>Eukaryota</taxon>
        <taxon>Metazoa</taxon>
        <taxon>Spiralia</taxon>
        <taxon>Lophotrochozoa</taxon>
        <taxon>Mollusca</taxon>
        <taxon>Gastropoda</taxon>
        <taxon>Caenogastropoda</taxon>
        <taxon>Sorbeoconcha</taxon>
        <taxon>Cerithioidea</taxon>
        <taxon>Batillariidae</taxon>
        <taxon>Batillaria</taxon>
    </lineage>
</organism>
<keyword evidence="3" id="KW-1185">Reference proteome</keyword>
<dbReference type="AlphaFoldDB" id="A0ABD0K861"/>
<evidence type="ECO:0000313" key="2">
    <source>
        <dbReference type="EMBL" id="KAK7483253.1"/>
    </source>
</evidence>
<proteinExistence type="predicted"/>